<dbReference type="PANTHER" id="PTHR47894:SF1">
    <property type="entry name" value="HTH-TYPE TRANSCRIPTIONAL REGULATOR VQSM"/>
    <property type="match status" value="1"/>
</dbReference>
<dbReference type="PRINTS" id="PR00032">
    <property type="entry name" value="HTHARAC"/>
</dbReference>
<gene>
    <name evidence="5" type="ORF">AB4876_06435</name>
</gene>
<accession>A0ABV3U4V2</accession>
<sequence length="336" mass="38424">MSKYFIPPHIRQALTAALEARGIDVTSLLSDFAPFHAIDSPRYDLLVCQRLLQAGWYLLDDEDLGLGDGPPLKPGAFFYASNLMINAPNLGEALRVAACFYCYVGKSWEPEFFNDKKQACFRIQRNSRLNDPNHLLADYLLIGFYQFASWLIGGRIALKSVSFDYPRPEYEVEFQTLFPCRRYFDCDYLEFTFSATYLKQKIVQNAGSLAALLLSSPSFILTPQDNMRSFHTEVRHLLETWPSPEMPSFADVSERFNLTPKMLGTRLRKEDVNFNEIKKSVRLDKATQLLTNHNISIAKIAEQLGFEETAAFSKAFKAWVGESPAQYRKKWSSLSE</sequence>
<dbReference type="PROSITE" id="PS00041">
    <property type="entry name" value="HTH_ARAC_FAMILY_1"/>
    <property type="match status" value="1"/>
</dbReference>
<dbReference type="Proteomes" id="UP001557485">
    <property type="component" value="Unassembled WGS sequence"/>
</dbReference>
<keyword evidence="6" id="KW-1185">Reference proteome</keyword>
<protein>
    <submittedName>
        <fullName evidence="5">AraC family transcriptional regulator ligand-binding domain-containing protein</fullName>
    </submittedName>
</protein>
<dbReference type="InterPro" id="IPR018060">
    <property type="entry name" value="HTH_AraC"/>
</dbReference>
<dbReference type="PROSITE" id="PS01124">
    <property type="entry name" value="HTH_ARAC_FAMILY_2"/>
    <property type="match status" value="1"/>
</dbReference>
<evidence type="ECO:0000256" key="2">
    <source>
        <dbReference type="ARBA" id="ARBA00023125"/>
    </source>
</evidence>
<dbReference type="EMBL" id="JBFRYA010000004">
    <property type="protein sequence ID" value="MEX1668540.1"/>
    <property type="molecule type" value="Genomic_DNA"/>
</dbReference>
<proteinExistence type="predicted"/>
<evidence type="ECO:0000256" key="1">
    <source>
        <dbReference type="ARBA" id="ARBA00023015"/>
    </source>
</evidence>
<comment type="caution">
    <text evidence="5">The sequence shown here is derived from an EMBL/GenBank/DDBJ whole genome shotgun (WGS) entry which is preliminary data.</text>
</comment>
<dbReference type="SUPFAM" id="SSF46689">
    <property type="entry name" value="Homeodomain-like"/>
    <property type="match status" value="1"/>
</dbReference>
<evidence type="ECO:0000313" key="5">
    <source>
        <dbReference type="EMBL" id="MEX1668540.1"/>
    </source>
</evidence>
<evidence type="ECO:0000313" key="6">
    <source>
        <dbReference type="Proteomes" id="UP001557485"/>
    </source>
</evidence>
<organism evidence="5 6">
    <name type="scientific">Zhongshania guokunii</name>
    <dbReference type="NCBI Taxonomy" id="641783"/>
    <lineage>
        <taxon>Bacteria</taxon>
        <taxon>Pseudomonadati</taxon>
        <taxon>Pseudomonadota</taxon>
        <taxon>Gammaproteobacteria</taxon>
        <taxon>Cellvibrionales</taxon>
        <taxon>Spongiibacteraceae</taxon>
        <taxon>Zhongshania</taxon>
    </lineage>
</organism>
<evidence type="ECO:0000256" key="3">
    <source>
        <dbReference type="ARBA" id="ARBA00023163"/>
    </source>
</evidence>
<dbReference type="RefSeq" id="WP_368380825.1">
    <property type="nucleotide sequence ID" value="NZ_JBFRYA010000004.1"/>
</dbReference>
<keyword evidence="1" id="KW-0805">Transcription regulation</keyword>
<dbReference type="InterPro" id="IPR020449">
    <property type="entry name" value="Tscrpt_reg_AraC-type_HTH"/>
</dbReference>
<evidence type="ECO:0000259" key="4">
    <source>
        <dbReference type="PROSITE" id="PS01124"/>
    </source>
</evidence>
<dbReference type="SMART" id="SM00342">
    <property type="entry name" value="HTH_ARAC"/>
    <property type="match status" value="1"/>
</dbReference>
<keyword evidence="2" id="KW-0238">DNA-binding</keyword>
<feature type="domain" description="HTH araC/xylS-type" evidence="4">
    <location>
        <begin position="232"/>
        <end position="330"/>
    </location>
</feature>
<dbReference type="InterPro" id="IPR018062">
    <property type="entry name" value="HTH_AraC-typ_CS"/>
</dbReference>
<name>A0ABV3U4V2_9GAMM</name>
<reference evidence="5 6" key="1">
    <citation type="journal article" date="2011" name="Int. J. Syst. Evol. Microbiol.">
        <title>Zhongshania antarctica gen. nov., sp. nov. and Zhongshania guokunii sp. nov., gammaproteobacteria respectively isolated from coastal attached (fast) ice and surface seawater of the Antarctic.</title>
        <authorList>
            <person name="Li H.J."/>
            <person name="Zhang X.Y."/>
            <person name="Chen C.X."/>
            <person name="Zhang Y.J."/>
            <person name="Gao Z.M."/>
            <person name="Yu Y."/>
            <person name="Chen X.L."/>
            <person name="Chen B."/>
            <person name="Zhang Y.Z."/>
        </authorList>
    </citation>
    <scope>NUCLEOTIDE SEQUENCE [LARGE SCALE GENOMIC DNA]</scope>
    <source>
        <strain evidence="5 6">ZS6-22T</strain>
    </source>
</reference>
<dbReference type="Pfam" id="PF12625">
    <property type="entry name" value="Arabinose_bd"/>
    <property type="match status" value="1"/>
</dbReference>
<dbReference type="Pfam" id="PF12833">
    <property type="entry name" value="HTH_18"/>
    <property type="match status" value="1"/>
</dbReference>
<dbReference type="Gene3D" id="1.10.10.60">
    <property type="entry name" value="Homeodomain-like"/>
    <property type="match status" value="1"/>
</dbReference>
<dbReference type="InterPro" id="IPR032687">
    <property type="entry name" value="AraC-type_N"/>
</dbReference>
<keyword evidence="3" id="KW-0804">Transcription</keyword>
<dbReference type="InterPro" id="IPR009057">
    <property type="entry name" value="Homeodomain-like_sf"/>
</dbReference>
<dbReference type="PANTHER" id="PTHR47894">
    <property type="entry name" value="HTH-TYPE TRANSCRIPTIONAL REGULATOR GADX"/>
    <property type="match status" value="1"/>
</dbReference>